<dbReference type="OMA" id="RPGWNCV"/>
<dbReference type="InterPro" id="IPR054208">
    <property type="entry name" value="DUF6914"/>
</dbReference>
<protein>
    <submittedName>
        <fullName evidence="1">Uncharacterized protein</fullName>
    </submittedName>
</protein>
<sequence length="198" mass="21941">MPSNKDRLYLGLYARGGTARMPGGEDKSGSGSISAMSQLTGSARYHWALLVGPKVENNETSGKRFHVKERISGTESAWEFSEQETGTSSTLMVLVRVQVAKITNMKALEAILKSVPVTTEQRGQNCVEWVREALAALQNDNKALGTSVLDWATVRGTAMWYVEEKTMQHRFDGQAAPGQFDTRRVSTYDLLERKELVP</sequence>
<name>A0A1B8A610_FUSPO</name>
<dbReference type="Proteomes" id="UP000091967">
    <property type="component" value="Unassembled WGS sequence"/>
</dbReference>
<proteinExistence type="predicted"/>
<dbReference type="AlphaFoldDB" id="A0A1B8A610"/>
<comment type="caution">
    <text evidence="1">The sequence shown here is derived from an EMBL/GenBank/DDBJ whole genome shotgun (WGS) entry which is preliminary data.</text>
</comment>
<gene>
    <name evidence="1" type="ORF">FPOA_13321</name>
</gene>
<keyword evidence="2" id="KW-1185">Reference proteome</keyword>
<accession>A0A1B8A610</accession>
<evidence type="ECO:0000313" key="1">
    <source>
        <dbReference type="EMBL" id="OBS15907.1"/>
    </source>
</evidence>
<organism evidence="1 2">
    <name type="scientific">Fusarium poae</name>
    <dbReference type="NCBI Taxonomy" id="36050"/>
    <lineage>
        <taxon>Eukaryota</taxon>
        <taxon>Fungi</taxon>
        <taxon>Dikarya</taxon>
        <taxon>Ascomycota</taxon>
        <taxon>Pezizomycotina</taxon>
        <taxon>Sordariomycetes</taxon>
        <taxon>Hypocreomycetidae</taxon>
        <taxon>Hypocreales</taxon>
        <taxon>Nectriaceae</taxon>
        <taxon>Fusarium</taxon>
    </lineage>
</organism>
<dbReference type="Pfam" id="PF21858">
    <property type="entry name" value="DUF6914"/>
    <property type="match status" value="1"/>
</dbReference>
<evidence type="ECO:0000313" key="2">
    <source>
        <dbReference type="Proteomes" id="UP000091967"/>
    </source>
</evidence>
<reference evidence="1 2" key="1">
    <citation type="submission" date="2016-06" db="EMBL/GenBank/DDBJ databases">
        <title>Living apart together: crosstalk between the core and supernumerary genomes in a fungal plant pathogen.</title>
        <authorList>
            <person name="Vanheule A."/>
            <person name="Audenaert K."/>
            <person name="Warris S."/>
            <person name="Van De Geest H."/>
            <person name="Schijlen E."/>
            <person name="Hofte M."/>
            <person name="De Saeger S."/>
            <person name="Haesaert G."/>
            <person name="Waalwijk C."/>
            <person name="Van Der Lee T."/>
        </authorList>
    </citation>
    <scope>NUCLEOTIDE SEQUENCE [LARGE SCALE GENOMIC DNA]</scope>
    <source>
        <strain evidence="1 2">2516</strain>
    </source>
</reference>
<dbReference type="EMBL" id="LYXU01000120">
    <property type="protein sequence ID" value="OBS15907.1"/>
    <property type="molecule type" value="Genomic_DNA"/>
</dbReference>